<dbReference type="Gene3D" id="1.10.150.20">
    <property type="entry name" value="5' to 3' exonuclease, C-terminal subdomain"/>
    <property type="match status" value="1"/>
</dbReference>
<dbReference type="EC" id="2.7.7.7" evidence="12"/>
<keyword evidence="7 12" id="KW-0227">DNA damage</keyword>
<dbReference type="PANTHER" id="PTHR11076">
    <property type="entry name" value="DNA REPAIR POLYMERASE UMUC / TRANSFERASE FAMILY MEMBER"/>
    <property type="match status" value="1"/>
</dbReference>
<evidence type="ECO:0000313" key="17">
    <source>
        <dbReference type="Proteomes" id="UP000597138"/>
    </source>
</evidence>
<keyword evidence="2 12" id="KW-0515">Mutator protein</keyword>
<evidence type="ECO:0000256" key="10">
    <source>
        <dbReference type="ARBA" id="ARBA00023204"/>
    </source>
</evidence>
<feature type="binding site" evidence="12">
    <location>
        <position position="21"/>
    </location>
    <ligand>
        <name>Mg(2+)</name>
        <dbReference type="ChEBI" id="CHEBI:18420"/>
    </ligand>
</feature>
<dbReference type="GO" id="GO:0006261">
    <property type="term" value="P:DNA-templated DNA replication"/>
    <property type="evidence" value="ECO:0007669"/>
    <property type="project" value="UniProtKB-UniRule"/>
</dbReference>
<evidence type="ECO:0000256" key="11">
    <source>
        <dbReference type="ARBA" id="ARBA00049244"/>
    </source>
</evidence>
<evidence type="ECO:0000256" key="8">
    <source>
        <dbReference type="ARBA" id="ARBA00022842"/>
    </source>
</evidence>
<dbReference type="GO" id="GO:0005829">
    <property type="term" value="C:cytosol"/>
    <property type="evidence" value="ECO:0007669"/>
    <property type="project" value="TreeGrafter"/>
</dbReference>
<dbReference type="CDD" id="cd03586">
    <property type="entry name" value="PolY_Pol_IV_kappa"/>
    <property type="match status" value="1"/>
</dbReference>
<keyword evidence="8 12" id="KW-0460">Magnesium</keyword>
<keyword evidence="12" id="KW-0238">DNA-binding</keyword>
<evidence type="ECO:0000256" key="7">
    <source>
        <dbReference type="ARBA" id="ARBA00022763"/>
    </source>
</evidence>
<feature type="site" description="Substrate discrimination" evidence="12">
    <location>
        <position position="26"/>
    </location>
</feature>
<reference evidence="15 16" key="2">
    <citation type="submission" date="2014-03" db="EMBL/GenBank/DDBJ databases">
        <title>Draft Genome Sequences of Four Burkholderia Strains.</title>
        <authorList>
            <person name="Liu X.Y."/>
            <person name="Li C.X."/>
            <person name="Xu J.H."/>
        </authorList>
    </citation>
    <scope>NUCLEOTIDE SEQUENCE [LARGE SCALE GENOMIC DNA]</scope>
    <source>
        <strain evidence="15 16">R27</strain>
    </source>
</reference>
<evidence type="ECO:0000256" key="9">
    <source>
        <dbReference type="ARBA" id="ARBA00022932"/>
    </source>
</evidence>
<keyword evidence="12" id="KW-0963">Cytoplasm</keyword>
<keyword evidence="6 12" id="KW-0479">Metal-binding</keyword>
<dbReference type="GO" id="GO:0000287">
    <property type="term" value="F:magnesium ion binding"/>
    <property type="evidence" value="ECO:0007669"/>
    <property type="project" value="UniProtKB-UniRule"/>
</dbReference>
<dbReference type="EMBL" id="BMEG01000008">
    <property type="protein sequence ID" value="GGD85814.1"/>
    <property type="molecule type" value="Genomic_DNA"/>
</dbReference>
<dbReference type="PANTHER" id="PTHR11076:SF33">
    <property type="entry name" value="DNA POLYMERASE KAPPA"/>
    <property type="match status" value="1"/>
</dbReference>
<accession>A0A069NKI1</accession>
<comment type="function">
    <text evidence="12">Poorly processive, error-prone DNA polymerase involved in untargeted mutagenesis. Copies undamaged DNA at stalled replication forks, which arise in vivo from mismatched or misaligned primer ends. These misaligned primers can be extended by PolIV. Exhibits no 3'-5' exonuclease (proofreading) activity. May be involved in translesional synthesis, in conjunction with the beta clamp from PolIII.</text>
</comment>
<evidence type="ECO:0000256" key="12">
    <source>
        <dbReference type="HAMAP-Rule" id="MF_01113"/>
    </source>
</evidence>
<keyword evidence="4 12" id="KW-0548">Nucleotidyltransferase</keyword>
<comment type="catalytic activity">
    <reaction evidence="11 12">
        <text>DNA(n) + a 2'-deoxyribonucleoside 5'-triphosphate = DNA(n+1) + diphosphate</text>
        <dbReference type="Rhea" id="RHEA:22508"/>
        <dbReference type="Rhea" id="RHEA-COMP:17339"/>
        <dbReference type="Rhea" id="RHEA-COMP:17340"/>
        <dbReference type="ChEBI" id="CHEBI:33019"/>
        <dbReference type="ChEBI" id="CHEBI:61560"/>
        <dbReference type="ChEBI" id="CHEBI:173112"/>
        <dbReference type="EC" id="2.7.7.7"/>
    </reaction>
</comment>
<dbReference type="EMBL" id="JFHE01000071">
    <property type="protein sequence ID" value="KDR25551.1"/>
    <property type="molecule type" value="Genomic_DNA"/>
</dbReference>
<organism evidence="15 16">
    <name type="scientific">Caballeronia grimmiae</name>
    <dbReference type="NCBI Taxonomy" id="1071679"/>
    <lineage>
        <taxon>Bacteria</taxon>
        <taxon>Pseudomonadati</taxon>
        <taxon>Pseudomonadota</taxon>
        <taxon>Betaproteobacteria</taxon>
        <taxon>Burkholderiales</taxon>
        <taxon>Burkholderiaceae</taxon>
        <taxon>Caballeronia</taxon>
    </lineage>
</organism>
<evidence type="ECO:0000256" key="6">
    <source>
        <dbReference type="ARBA" id="ARBA00022723"/>
    </source>
</evidence>
<comment type="cofactor">
    <cofactor evidence="12">
        <name>Mg(2+)</name>
        <dbReference type="ChEBI" id="CHEBI:18420"/>
    </cofactor>
    <text evidence="12">Binds 2 magnesium ions per subunit.</text>
</comment>
<comment type="similarity">
    <text evidence="1 12">Belongs to the DNA polymerase type-Y family.</text>
</comment>
<dbReference type="InterPro" id="IPR050116">
    <property type="entry name" value="DNA_polymerase-Y"/>
</dbReference>
<comment type="subunit">
    <text evidence="12">Monomer.</text>
</comment>
<dbReference type="FunFam" id="3.30.1490.100:FF:000004">
    <property type="entry name" value="DNA polymerase IV"/>
    <property type="match status" value="1"/>
</dbReference>
<dbReference type="Gene3D" id="3.30.70.270">
    <property type="match status" value="1"/>
</dbReference>
<dbReference type="Proteomes" id="UP000027439">
    <property type="component" value="Unassembled WGS sequence"/>
</dbReference>
<name>A0A069NKI1_9BURK</name>
<dbReference type="InterPro" id="IPR001126">
    <property type="entry name" value="UmuC"/>
</dbReference>
<dbReference type="SUPFAM" id="SSF100879">
    <property type="entry name" value="Lesion bypass DNA polymerase (Y-family), little finger domain"/>
    <property type="match status" value="1"/>
</dbReference>
<sequence length="401" mass="43887">MNASPSTLATPSPVKRIAHLDMDAFFASVELLRYPELRGQPVVVGGGRNAMPETLPDGTRRFARLRDYAGRGVVTTSTYEARKFGVFSAMGMMKAAQLAPDAFLLPTDFESYRHYSRLFKAAIASFTTQIENRGIDEIYIDVSDMPGESAEIGKRMKNAVYEATGLTCSICIAPNKLLAKIGSELDKPDGLTILTMDDLPTRIWPLAARKVNGIGPKANEKLAALGLVTVGDIAAADLGFLQTHFGSTYAAWLARIAQGQDDRDVVVSSTPKSMSRETTFERDLHPKHDRTTLSAKFTDLCKRVADDLQRKGYVGRTVGIKLRFDDFRTVTRDLTIPVATADATEIRRAATECLKRIPLDRRLRLLGVRVSALSVPGETDAFVAPVQVELPFDALDDSVSS</sequence>
<keyword evidence="10 12" id="KW-0234">DNA repair</keyword>
<dbReference type="InterPro" id="IPR036775">
    <property type="entry name" value="DNA_pol_Y-fam_lit_finger_sf"/>
</dbReference>
<keyword evidence="17" id="KW-1185">Reference proteome</keyword>
<dbReference type="SUPFAM" id="SSF56672">
    <property type="entry name" value="DNA/RNA polymerases"/>
    <property type="match status" value="1"/>
</dbReference>
<comment type="subcellular location">
    <subcellularLocation>
        <location evidence="12">Cytoplasm</location>
    </subcellularLocation>
</comment>
<keyword evidence="3 12" id="KW-0808">Transferase</keyword>
<dbReference type="Proteomes" id="UP000597138">
    <property type="component" value="Unassembled WGS sequence"/>
</dbReference>
<evidence type="ECO:0000256" key="4">
    <source>
        <dbReference type="ARBA" id="ARBA00022695"/>
    </source>
</evidence>
<dbReference type="InterPro" id="IPR017961">
    <property type="entry name" value="DNA_pol_Y-fam_little_finger"/>
</dbReference>
<keyword evidence="5 12" id="KW-0235">DNA replication</keyword>
<dbReference type="GO" id="GO:0042276">
    <property type="term" value="P:error-prone translesion synthesis"/>
    <property type="evidence" value="ECO:0007669"/>
    <property type="project" value="TreeGrafter"/>
</dbReference>
<gene>
    <name evidence="12 14" type="primary">dinB</name>
    <name evidence="15" type="ORF">BG57_30300</name>
    <name evidence="14" type="ORF">GCM10010985_45470</name>
</gene>
<dbReference type="Gene3D" id="3.40.1170.60">
    <property type="match status" value="1"/>
</dbReference>
<dbReference type="OrthoDB" id="9808813at2"/>
<dbReference type="STRING" id="1071679.BG57_30300"/>
<dbReference type="Pfam" id="PF11799">
    <property type="entry name" value="IMS_C"/>
    <property type="match status" value="1"/>
</dbReference>
<dbReference type="Gene3D" id="3.30.1490.100">
    <property type="entry name" value="DNA polymerase, Y-family, little finger domain"/>
    <property type="match status" value="1"/>
</dbReference>
<dbReference type="Pfam" id="PF00817">
    <property type="entry name" value="IMS"/>
    <property type="match status" value="1"/>
</dbReference>
<dbReference type="RefSeq" id="WP_052006089.1">
    <property type="nucleotide sequence ID" value="NZ_BMEG01000008.1"/>
</dbReference>
<dbReference type="GO" id="GO:0009432">
    <property type="term" value="P:SOS response"/>
    <property type="evidence" value="ECO:0007669"/>
    <property type="project" value="TreeGrafter"/>
</dbReference>
<dbReference type="GO" id="GO:0006281">
    <property type="term" value="P:DNA repair"/>
    <property type="evidence" value="ECO:0007669"/>
    <property type="project" value="UniProtKB-UniRule"/>
</dbReference>
<dbReference type="AlphaFoldDB" id="A0A069NKI1"/>
<keyword evidence="9 12" id="KW-0239">DNA-directed DNA polymerase</keyword>
<evidence type="ECO:0000259" key="13">
    <source>
        <dbReference type="PROSITE" id="PS50173"/>
    </source>
</evidence>
<protein>
    <recommendedName>
        <fullName evidence="12">DNA polymerase IV</fullName>
        <shortName evidence="12">Pol IV</shortName>
        <ecNumber evidence="12">2.7.7.7</ecNumber>
    </recommendedName>
</protein>
<evidence type="ECO:0000313" key="15">
    <source>
        <dbReference type="EMBL" id="KDR25551.1"/>
    </source>
</evidence>
<dbReference type="PROSITE" id="PS50173">
    <property type="entry name" value="UMUC"/>
    <property type="match status" value="1"/>
</dbReference>
<comment type="caution">
    <text evidence="15">The sequence shown here is derived from an EMBL/GenBank/DDBJ whole genome shotgun (WGS) entry which is preliminary data.</text>
</comment>
<evidence type="ECO:0000256" key="1">
    <source>
        <dbReference type="ARBA" id="ARBA00010945"/>
    </source>
</evidence>
<dbReference type="InterPro" id="IPR043128">
    <property type="entry name" value="Rev_trsase/Diguanyl_cyclase"/>
</dbReference>
<dbReference type="NCBIfam" id="NF002677">
    <property type="entry name" value="PRK02406.1"/>
    <property type="match status" value="1"/>
</dbReference>
<feature type="binding site" evidence="12">
    <location>
        <position position="136"/>
    </location>
    <ligand>
        <name>Mg(2+)</name>
        <dbReference type="ChEBI" id="CHEBI:18420"/>
    </ligand>
</feature>
<evidence type="ECO:0000256" key="2">
    <source>
        <dbReference type="ARBA" id="ARBA00022457"/>
    </source>
</evidence>
<dbReference type="GO" id="GO:0003684">
    <property type="term" value="F:damaged DNA binding"/>
    <property type="evidence" value="ECO:0007669"/>
    <property type="project" value="InterPro"/>
</dbReference>
<reference evidence="14" key="1">
    <citation type="journal article" date="2014" name="Int. J. Syst. Evol. Microbiol.">
        <title>Complete genome of a new Firmicutes species belonging to the dominant human colonic microbiota ('Ruminococcus bicirculans') reveals two chromosomes and a selective capacity to utilize plant glucans.</title>
        <authorList>
            <consortium name="NISC Comparative Sequencing Program"/>
            <person name="Wegmann U."/>
            <person name="Louis P."/>
            <person name="Goesmann A."/>
            <person name="Henrissat B."/>
            <person name="Duncan S.H."/>
            <person name="Flint H.J."/>
        </authorList>
    </citation>
    <scope>NUCLEOTIDE SEQUENCE</scope>
    <source>
        <strain evidence="14">CGMCC 1.11013</strain>
    </source>
</reference>
<feature type="active site" evidence="12">
    <location>
        <position position="137"/>
    </location>
</feature>
<reference evidence="14" key="4">
    <citation type="submission" date="2024-05" db="EMBL/GenBank/DDBJ databases">
        <authorList>
            <person name="Sun Q."/>
            <person name="Zhou Y."/>
        </authorList>
    </citation>
    <scope>NUCLEOTIDE SEQUENCE</scope>
    <source>
        <strain evidence="14">CGMCC 1.11013</strain>
    </source>
</reference>
<dbReference type="GO" id="GO:0003887">
    <property type="term" value="F:DNA-directed DNA polymerase activity"/>
    <property type="evidence" value="ECO:0007669"/>
    <property type="project" value="UniProtKB-UniRule"/>
</dbReference>
<dbReference type="InterPro" id="IPR022880">
    <property type="entry name" value="DNApol_IV"/>
</dbReference>
<evidence type="ECO:0000256" key="3">
    <source>
        <dbReference type="ARBA" id="ARBA00022679"/>
    </source>
</evidence>
<dbReference type="eggNOG" id="COG0389">
    <property type="taxonomic scope" value="Bacteria"/>
</dbReference>
<dbReference type="InterPro" id="IPR043502">
    <property type="entry name" value="DNA/RNA_pol_sf"/>
</dbReference>
<feature type="domain" description="UmuC" evidence="13">
    <location>
        <begin position="17"/>
        <end position="215"/>
    </location>
</feature>
<proteinExistence type="inferred from homology"/>
<dbReference type="HAMAP" id="MF_01113">
    <property type="entry name" value="DNApol_IV"/>
    <property type="match status" value="1"/>
</dbReference>
<evidence type="ECO:0000313" key="14">
    <source>
        <dbReference type="EMBL" id="GGD85814.1"/>
    </source>
</evidence>
<evidence type="ECO:0000313" key="16">
    <source>
        <dbReference type="Proteomes" id="UP000027439"/>
    </source>
</evidence>
<reference evidence="17" key="3">
    <citation type="journal article" date="2019" name="Int. J. Syst. Evol. Microbiol.">
        <title>The Global Catalogue of Microorganisms (GCM) 10K type strain sequencing project: providing services to taxonomists for standard genome sequencing and annotation.</title>
        <authorList>
            <consortium name="The Broad Institute Genomics Platform"/>
            <consortium name="The Broad Institute Genome Sequencing Center for Infectious Disease"/>
            <person name="Wu L."/>
            <person name="Ma J."/>
        </authorList>
    </citation>
    <scope>NUCLEOTIDE SEQUENCE [LARGE SCALE GENOMIC DNA]</scope>
    <source>
        <strain evidence="17">CGMCC 1.11013</strain>
    </source>
</reference>
<evidence type="ECO:0000256" key="5">
    <source>
        <dbReference type="ARBA" id="ARBA00022705"/>
    </source>
</evidence>